<accession>A0A1F5R7V4</accession>
<sequence length="177" mass="19760">MERQAEPAIFSEEQRFGQVWLWIIILGMDVFFFTLFFAQFLGPVRPQTSGPADWFGLILVSLLCLGITGLFVYLKLITRVTSQGLSIQFLPLHRKPAVISFSDISECSIRTYRPIMEYGGWGIKRGIGGLAYNVSGNQGLQLVLTDGRKILIGTQKPEQFINAMSSAGKIKRIQDGV</sequence>
<keyword evidence="1" id="KW-0472">Membrane</keyword>
<evidence type="ECO:0000256" key="1">
    <source>
        <dbReference type="SAM" id="Phobius"/>
    </source>
</evidence>
<feature type="transmembrane region" description="Helical" evidence="1">
    <location>
        <begin position="20"/>
        <end position="42"/>
    </location>
</feature>
<comment type="caution">
    <text evidence="2">The sequence shown here is derived from an EMBL/GenBank/DDBJ whole genome shotgun (WGS) entry which is preliminary data.</text>
</comment>
<name>A0A1F5R7V4_9BACT</name>
<gene>
    <name evidence="2" type="ORF">A2024_09325</name>
</gene>
<dbReference type="AlphaFoldDB" id="A0A1F5R7V4"/>
<feature type="transmembrane region" description="Helical" evidence="1">
    <location>
        <begin position="54"/>
        <end position="74"/>
    </location>
</feature>
<evidence type="ECO:0000313" key="2">
    <source>
        <dbReference type="EMBL" id="OGF10537.1"/>
    </source>
</evidence>
<reference evidence="2 3" key="1">
    <citation type="journal article" date="2016" name="Nat. Commun.">
        <title>Thousands of microbial genomes shed light on interconnected biogeochemical processes in an aquifer system.</title>
        <authorList>
            <person name="Anantharaman K."/>
            <person name="Brown C.T."/>
            <person name="Hug L.A."/>
            <person name="Sharon I."/>
            <person name="Castelle C.J."/>
            <person name="Probst A.J."/>
            <person name="Thomas B.C."/>
            <person name="Singh A."/>
            <person name="Wilkins M.J."/>
            <person name="Karaoz U."/>
            <person name="Brodie E.L."/>
            <person name="Williams K.H."/>
            <person name="Hubbard S.S."/>
            <person name="Banfield J.F."/>
        </authorList>
    </citation>
    <scope>NUCLEOTIDE SEQUENCE [LARGE SCALE GENOMIC DNA]</scope>
</reference>
<organism evidence="2 3">
    <name type="scientific">Candidatus Edwardsbacteria bacterium GWF2_54_11</name>
    <dbReference type="NCBI Taxonomy" id="1817851"/>
    <lineage>
        <taxon>Bacteria</taxon>
        <taxon>Candidatus Edwardsiibacteriota</taxon>
    </lineage>
</organism>
<proteinExistence type="predicted"/>
<keyword evidence="1" id="KW-1133">Transmembrane helix</keyword>
<evidence type="ECO:0008006" key="4">
    <source>
        <dbReference type="Google" id="ProtNLM"/>
    </source>
</evidence>
<evidence type="ECO:0000313" key="3">
    <source>
        <dbReference type="Proteomes" id="UP000177230"/>
    </source>
</evidence>
<dbReference type="EMBL" id="MFFM01000038">
    <property type="protein sequence ID" value="OGF10537.1"/>
    <property type="molecule type" value="Genomic_DNA"/>
</dbReference>
<dbReference type="Proteomes" id="UP000177230">
    <property type="component" value="Unassembled WGS sequence"/>
</dbReference>
<keyword evidence="1" id="KW-0812">Transmembrane</keyword>
<protein>
    <recommendedName>
        <fullName evidence="4">Bacterial Pleckstrin homology domain-containing protein</fullName>
    </recommendedName>
</protein>